<evidence type="ECO:0000256" key="3">
    <source>
        <dbReference type="ARBA" id="ARBA00013049"/>
    </source>
</evidence>
<protein>
    <recommendedName>
        <fullName evidence="3">alanine--glyoxylate transaminase</fullName>
        <ecNumber evidence="3">2.6.1.44</ecNumber>
    </recommendedName>
</protein>
<dbReference type="PIRSF" id="PIRSF000524">
    <property type="entry name" value="SPT"/>
    <property type="match status" value="1"/>
</dbReference>
<gene>
    <name evidence="10" type="ORF">THRCLA_05836</name>
</gene>
<feature type="binding site" evidence="7">
    <location>
        <position position="350"/>
    </location>
    <ligand>
        <name>substrate</name>
    </ligand>
</feature>
<evidence type="ECO:0000256" key="7">
    <source>
        <dbReference type="PIRSR" id="PIRSR000524-1"/>
    </source>
</evidence>
<evidence type="ECO:0000256" key="2">
    <source>
        <dbReference type="ARBA" id="ARBA00009236"/>
    </source>
</evidence>
<accession>A0A1V9ZSA4</accession>
<feature type="domain" description="Aminotransferase class V" evidence="9">
    <location>
        <begin position="58"/>
        <end position="334"/>
    </location>
</feature>
<dbReference type="Gene3D" id="3.40.640.10">
    <property type="entry name" value="Type I PLP-dependent aspartate aminotransferase-like (Major domain)"/>
    <property type="match status" value="1"/>
</dbReference>
<evidence type="ECO:0000259" key="9">
    <source>
        <dbReference type="Pfam" id="PF00266"/>
    </source>
</evidence>
<evidence type="ECO:0000256" key="8">
    <source>
        <dbReference type="PIRSR" id="PIRSR000524-50"/>
    </source>
</evidence>
<evidence type="ECO:0000256" key="1">
    <source>
        <dbReference type="ARBA" id="ARBA00001933"/>
    </source>
</evidence>
<sequence>MVLRMVPGPTSMSAAVRQAYAEEVGSPDVETEEFFSDYFVLEATFQRLLNFSGSIVIGSGEGMVCLWGALNSVLSPGDTVLCVVNGIFGEGFAGMAKDMKANVICVHSDWTQGIDPNTVIAAIKEHNPRLVTLVHCETPSGVKSIEALLMLELGIVNPLDGIGKAIREYTTDGLFLVDFVSSSFGVVLNVDEELIDLGLFAPQKVLSGPCALACTTVTERAWERIRELKYQGYDALLPFDGLSPSSPLLLPYTHNWPAIRATMAAANAIETEGKEAVIARHAAVAQFCREEAVRLGLELYCQIIEHASPTVTALKVPTDKLSWEVMEKELKAEGLICGGSYGSLYGNVFRIGHMGTQANGSLVKEALDIIARVIASHT</sequence>
<dbReference type="InterPro" id="IPR024169">
    <property type="entry name" value="SP_NH2Trfase/AEP_transaminase"/>
</dbReference>
<dbReference type="InterPro" id="IPR000192">
    <property type="entry name" value="Aminotrans_V_dom"/>
</dbReference>
<dbReference type="PANTHER" id="PTHR21152:SF24">
    <property type="entry name" value="ALANINE--GLYOXYLATE AMINOTRANSFERASE 1"/>
    <property type="match status" value="1"/>
</dbReference>
<keyword evidence="4 10" id="KW-0032">Aminotransferase</keyword>
<dbReference type="AlphaFoldDB" id="A0A1V9ZSA4"/>
<evidence type="ECO:0000256" key="6">
    <source>
        <dbReference type="ARBA" id="ARBA00022898"/>
    </source>
</evidence>
<reference evidence="10 11" key="1">
    <citation type="journal article" date="2014" name="Genome Biol. Evol.">
        <title>The secreted proteins of Achlya hypogyna and Thraustotheca clavata identify the ancestral oomycete secretome and reveal gene acquisitions by horizontal gene transfer.</title>
        <authorList>
            <person name="Misner I."/>
            <person name="Blouin N."/>
            <person name="Leonard G."/>
            <person name="Richards T.A."/>
            <person name="Lane C.E."/>
        </authorList>
    </citation>
    <scope>NUCLEOTIDE SEQUENCE [LARGE SCALE GENOMIC DNA]</scope>
    <source>
        <strain evidence="10 11">ATCC 34112</strain>
    </source>
</reference>
<dbReference type="EC" id="2.6.1.44" evidence="3"/>
<dbReference type="Proteomes" id="UP000243217">
    <property type="component" value="Unassembled WGS sequence"/>
</dbReference>
<keyword evidence="6 8" id="KW-0663">Pyridoxal phosphate</keyword>
<organism evidence="10 11">
    <name type="scientific">Thraustotheca clavata</name>
    <dbReference type="NCBI Taxonomy" id="74557"/>
    <lineage>
        <taxon>Eukaryota</taxon>
        <taxon>Sar</taxon>
        <taxon>Stramenopiles</taxon>
        <taxon>Oomycota</taxon>
        <taxon>Saprolegniomycetes</taxon>
        <taxon>Saprolegniales</taxon>
        <taxon>Achlyaceae</taxon>
        <taxon>Thraustotheca</taxon>
    </lineage>
</organism>
<dbReference type="GO" id="GO:0004760">
    <property type="term" value="F:L-serine-pyruvate transaminase activity"/>
    <property type="evidence" value="ECO:0007669"/>
    <property type="project" value="TreeGrafter"/>
</dbReference>
<keyword evidence="10" id="KW-0670">Pyruvate</keyword>
<dbReference type="InterPro" id="IPR015421">
    <property type="entry name" value="PyrdxlP-dep_Trfase_major"/>
</dbReference>
<proteinExistence type="inferred from homology"/>
<dbReference type="EMBL" id="JNBS01001683">
    <property type="protein sequence ID" value="OQS00877.1"/>
    <property type="molecule type" value="Genomic_DNA"/>
</dbReference>
<dbReference type="OrthoDB" id="24581at2759"/>
<feature type="modified residue" description="N6-(pyridoxal phosphate)lysine" evidence="8">
    <location>
        <position position="204"/>
    </location>
</feature>
<dbReference type="InterPro" id="IPR015422">
    <property type="entry name" value="PyrdxlP-dep_Trfase_small"/>
</dbReference>
<name>A0A1V9ZSA4_9STRA</name>
<evidence type="ECO:0000256" key="4">
    <source>
        <dbReference type="ARBA" id="ARBA00022576"/>
    </source>
</evidence>
<comment type="cofactor">
    <cofactor evidence="1 8">
        <name>pyridoxal 5'-phosphate</name>
        <dbReference type="ChEBI" id="CHEBI:597326"/>
    </cofactor>
</comment>
<evidence type="ECO:0000313" key="10">
    <source>
        <dbReference type="EMBL" id="OQS00877.1"/>
    </source>
</evidence>
<dbReference type="GO" id="GO:0005777">
    <property type="term" value="C:peroxisome"/>
    <property type="evidence" value="ECO:0007669"/>
    <property type="project" value="TreeGrafter"/>
</dbReference>
<keyword evidence="5 10" id="KW-0808">Transferase</keyword>
<dbReference type="Gene3D" id="3.90.1150.10">
    <property type="entry name" value="Aspartate Aminotransferase, domain 1"/>
    <property type="match status" value="1"/>
</dbReference>
<comment type="similarity">
    <text evidence="2">Belongs to the class-V pyridoxal-phosphate-dependent aminotransferase family.</text>
</comment>
<evidence type="ECO:0000256" key="5">
    <source>
        <dbReference type="ARBA" id="ARBA00022679"/>
    </source>
</evidence>
<dbReference type="PANTHER" id="PTHR21152">
    <property type="entry name" value="AMINOTRANSFERASE CLASS V"/>
    <property type="match status" value="1"/>
</dbReference>
<dbReference type="InterPro" id="IPR015424">
    <property type="entry name" value="PyrdxlP-dep_Trfase"/>
</dbReference>
<evidence type="ECO:0000313" key="11">
    <source>
        <dbReference type="Proteomes" id="UP000243217"/>
    </source>
</evidence>
<keyword evidence="11" id="KW-1185">Reference proteome</keyword>
<dbReference type="GO" id="GO:0008453">
    <property type="term" value="F:alanine-glyoxylate transaminase activity"/>
    <property type="evidence" value="ECO:0007669"/>
    <property type="project" value="UniProtKB-EC"/>
</dbReference>
<dbReference type="SUPFAM" id="SSF53383">
    <property type="entry name" value="PLP-dependent transferases"/>
    <property type="match status" value="1"/>
</dbReference>
<comment type="caution">
    <text evidence="10">The sequence shown here is derived from an EMBL/GenBank/DDBJ whole genome shotgun (WGS) entry which is preliminary data.</text>
</comment>
<dbReference type="GO" id="GO:0019265">
    <property type="term" value="P:glycine biosynthetic process, by transamination of glyoxylate"/>
    <property type="evidence" value="ECO:0007669"/>
    <property type="project" value="TreeGrafter"/>
</dbReference>
<dbReference type="STRING" id="74557.A0A1V9ZSA4"/>
<dbReference type="Pfam" id="PF00266">
    <property type="entry name" value="Aminotran_5"/>
    <property type="match status" value="1"/>
</dbReference>